<dbReference type="CDD" id="cd17470">
    <property type="entry name" value="T3SS_Flik_C"/>
    <property type="match status" value="1"/>
</dbReference>
<name>A0A1M6FYD4_9FIRM</name>
<evidence type="ECO:0000256" key="1">
    <source>
        <dbReference type="SAM" id="MobiDB-lite"/>
    </source>
</evidence>
<organism evidence="3 4">
    <name type="scientific">Thermoclostridium caenicola</name>
    <dbReference type="NCBI Taxonomy" id="659425"/>
    <lineage>
        <taxon>Bacteria</taxon>
        <taxon>Bacillati</taxon>
        <taxon>Bacillota</taxon>
        <taxon>Clostridia</taxon>
        <taxon>Eubacteriales</taxon>
        <taxon>Oscillospiraceae</taxon>
        <taxon>Thermoclostridium</taxon>
    </lineage>
</organism>
<dbReference type="Pfam" id="PF02120">
    <property type="entry name" value="Flg_hook"/>
    <property type="match status" value="1"/>
</dbReference>
<feature type="compositionally biased region" description="Polar residues" evidence="1">
    <location>
        <begin position="456"/>
        <end position="467"/>
    </location>
</feature>
<evidence type="ECO:0000313" key="3">
    <source>
        <dbReference type="EMBL" id="SHJ02703.1"/>
    </source>
</evidence>
<sequence length="511" mass="54669">MGNSILTSLMVSGIGTSGRVGTVRKQDNGDSFLGIFSEKLQESMNSGNKAQRTARGAGQEAAGTAARKVQGRDRQALAEKTLSGEKADGLSDRRAVSRASSSADEPEKFDRPEKKTLTDELASLLESLLMDLERLLAAWRSSEETTAEGSASLETANALEALQAIMDGNLEKLRELMERIQAMSKGSGQDGLLALMDDIETLISKLQQVETIRSTADAGLTAAETGGENLEALIAQLQSQCRQMAERLRNGQTCEASQELALEAAAGQESVSIQGAGTTDAGRMENQTPEKSERSDKADKAGADASGRTNGAGMETGTAENVQAPESSDYLPQNQQAVPAAQFQAERSNSVTEKSVFYLSDKQMGQTIINQVAMKVRLMAGENRQELEMQLKPESLGKLTLKIIHERGEILAKITAENEQVKSILESNMQLLKDALEKNGYSVQSLDVSVGNRNGENQAAQAQSHQKGSARRKGVKTSGTRSITGAVRPTPESTLYDLGMPGISQQIDLTA</sequence>
<gene>
    <name evidence="3" type="ORF">SAMN05444373_102010</name>
</gene>
<feature type="region of interest" description="Disordered" evidence="1">
    <location>
        <begin position="43"/>
        <end position="115"/>
    </location>
</feature>
<dbReference type="InterPro" id="IPR021136">
    <property type="entry name" value="Flagellar_hook_control-like_C"/>
</dbReference>
<dbReference type="Proteomes" id="UP000324781">
    <property type="component" value="Unassembled WGS sequence"/>
</dbReference>
<feature type="region of interest" description="Disordered" evidence="1">
    <location>
        <begin position="456"/>
        <end position="499"/>
    </location>
</feature>
<dbReference type="RefSeq" id="WP_149678606.1">
    <property type="nucleotide sequence ID" value="NZ_FQZP01000020.1"/>
</dbReference>
<feature type="compositionally biased region" description="Basic and acidic residues" evidence="1">
    <location>
        <begin position="288"/>
        <end position="302"/>
    </location>
</feature>
<proteinExistence type="predicted"/>
<dbReference type="AlphaFoldDB" id="A0A1M6FYD4"/>
<evidence type="ECO:0000313" key="4">
    <source>
        <dbReference type="Proteomes" id="UP000324781"/>
    </source>
</evidence>
<dbReference type="InterPro" id="IPR038610">
    <property type="entry name" value="FliK-like_C_sf"/>
</dbReference>
<dbReference type="PANTHER" id="PTHR37533">
    <property type="entry name" value="FLAGELLAR HOOK-LENGTH CONTROL PROTEIN"/>
    <property type="match status" value="1"/>
</dbReference>
<dbReference type="OrthoDB" id="1676929at2"/>
<feature type="compositionally biased region" description="Basic and acidic residues" evidence="1">
    <location>
        <begin position="70"/>
        <end position="95"/>
    </location>
</feature>
<feature type="region of interest" description="Disordered" evidence="1">
    <location>
        <begin position="265"/>
        <end position="316"/>
    </location>
</feature>
<evidence type="ECO:0000259" key="2">
    <source>
        <dbReference type="Pfam" id="PF02120"/>
    </source>
</evidence>
<keyword evidence="4" id="KW-1185">Reference proteome</keyword>
<accession>A0A1M6FYD4</accession>
<protein>
    <submittedName>
        <fullName evidence="3">Flagellar hook-length control protein FliK</fullName>
    </submittedName>
</protein>
<keyword evidence="3" id="KW-0969">Cilium</keyword>
<dbReference type="EMBL" id="FQZP01000020">
    <property type="protein sequence ID" value="SHJ02703.1"/>
    <property type="molecule type" value="Genomic_DNA"/>
</dbReference>
<dbReference type="PANTHER" id="PTHR37533:SF2">
    <property type="entry name" value="FLAGELLAR HOOK-LENGTH CONTROL PROTEIN"/>
    <property type="match status" value="1"/>
</dbReference>
<feature type="compositionally biased region" description="Basic and acidic residues" evidence="1">
    <location>
        <begin position="105"/>
        <end position="115"/>
    </location>
</feature>
<keyword evidence="3" id="KW-0282">Flagellum</keyword>
<feature type="domain" description="Flagellar hook-length control protein-like C-terminal" evidence="2">
    <location>
        <begin position="375"/>
        <end position="455"/>
    </location>
</feature>
<dbReference type="InterPro" id="IPR052563">
    <property type="entry name" value="FliK"/>
</dbReference>
<keyword evidence="3" id="KW-0966">Cell projection</keyword>
<reference evidence="3 4" key="1">
    <citation type="submission" date="2016-11" db="EMBL/GenBank/DDBJ databases">
        <authorList>
            <person name="Varghese N."/>
            <person name="Submissions S."/>
        </authorList>
    </citation>
    <scope>NUCLEOTIDE SEQUENCE [LARGE SCALE GENOMIC DNA]</scope>
    <source>
        <strain evidence="3 4">DSM 19027</strain>
    </source>
</reference>
<dbReference type="Gene3D" id="3.30.750.140">
    <property type="match status" value="1"/>
</dbReference>